<keyword evidence="3" id="KW-1185">Reference proteome</keyword>
<evidence type="ECO:0000313" key="3">
    <source>
        <dbReference type="Proteomes" id="UP000298030"/>
    </source>
</evidence>
<sequence>MASLPLELLLLVISSTADKRDYKSLRNLSLACSAFRQPSQSLLLSHIQVAITHSRHPGSTAPPGERLLELLSSTSRIVSYVKFITMFDPEPRWAGWVANDRKLARALDQLDLTKIEGLALICSDHGTYGLLDECLRATIVRICESPSLLIFSLSGAPLRLIWACGPSLKHFRVGNSFLGGQGIEADIPSFRESQVVSLDSLQFDRHFFPVSALQFILRHPPAIRVDQLRTLHLIMTTGHEDEDIWMGSLVKKCQNSLISLKLVPHVYSFSRGESAFRRFPDCPNLTTLEIEVNMTDLASDCLQGTVSFLERLSPSNAIQALRLGLDLSLHTWRSITRVWGGIWSAELRRIGNCVTLGFPHLRTVAVEIHTLDPDDLQAIRIWVVEALAIPPETGLLDVA</sequence>
<feature type="chain" id="PRO_5021386699" description="F-box domain-containing protein" evidence="1">
    <location>
        <begin position="18"/>
        <end position="399"/>
    </location>
</feature>
<dbReference type="SUPFAM" id="SSF52047">
    <property type="entry name" value="RNI-like"/>
    <property type="match status" value="1"/>
</dbReference>
<keyword evidence="1" id="KW-0732">Signal</keyword>
<gene>
    <name evidence="2" type="ORF">FA13DRAFT_1710782</name>
</gene>
<name>A0A4Y7T6V6_COPMI</name>
<dbReference type="EMBL" id="QPFP01000025">
    <property type="protein sequence ID" value="TEB29917.1"/>
    <property type="molecule type" value="Genomic_DNA"/>
</dbReference>
<feature type="signal peptide" evidence="1">
    <location>
        <begin position="1"/>
        <end position="17"/>
    </location>
</feature>
<accession>A0A4Y7T6V6</accession>
<proteinExistence type="predicted"/>
<dbReference type="OrthoDB" id="2745898at2759"/>
<organism evidence="2 3">
    <name type="scientific">Coprinellus micaceus</name>
    <name type="common">Glistening ink-cap mushroom</name>
    <name type="synonym">Coprinus micaceus</name>
    <dbReference type="NCBI Taxonomy" id="71717"/>
    <lineage>
        <taxon>Eukaryota</taxon>
        <taxon>Fungi</taxon>
        <taxon>Dikarya</taxon>
        <taxon>Basidiomycota</taxon>
        <taxon>Agaricomycotina</taxon>
        <taxon>Agaricomycetes</taxon>
        <taxon>Agaricomycetidae</taxon>
        <taxon>Agaricales</taxon>
        <taxon>Agaricineae</taxon>
        <taxon>Psathyrellaceae</taxon>
        <taxon>Coprinellus</taxon>
    </lineage>
</organism>
<protein>
    <recommendedName>
        <fullName evidence="4">F-box domain-containing protein</fullName>
    </recommendedName>
</protein>
<evidence type="ECO:0000256" key="1">
    <source>
        <dbReference type="SAM" id="SignalP"/>
    </source>
</evidence>
<dbReference type="Proteomes" id="UP000298030">
    <property type="component" value="Unassembled WGS sequence"/>
</dbReference>
<reference evidence="2 3" key="1">
    <citation type="journal article" date="2019" name="Nat. Ecol. Evol.">
        <title>Megaphylogeny resolves global patterns of mushroom evolution.</title>
        <authorList>
            <person name="Varga T."/>
            <person name="Krizsan K."/>
            <person name="Foldi C."/>
            <person name="Dima B."/>
            <person name="Sanchez-Garcia M."/>
            <person name="Sanchez-Ramirez S."/>
            <person name="Szollosi G.J."/>
            <person name="Szarkandi J.G."/>
            <person name="Papp V."/>
            <person name="Albert L."/>
            <person name="Andreopoulos W."/>
            <person name="Angelini C."/>
            <person name="Antonin V."/>
            <person name="Barry K.W."/>
            <person name="Bougher N.L."/>
            <person name="Buchanan P."/>
            <person name="Buyck B."/>
            <person name="Bense V."/>
            <person name="Catcheside P."/>
            <person name="Chovatia M."/>
            <person name="Cooper J."/>
            <person name="Damon W."/>
            <person name="Desjardin D."/>
            <person name="Finy P."/>
            <person name="Geml J."/>
            <person name="Haridas S."/>
            <person name="Hughes K."/>
            <person name="Justo A."/>
            <person name="Karasinski D."/>
            <person name="Kautmanova I."/>
            <person name="Kiss B."/>
            <person name="Kocsube S."/>
            <person name="Kotiranta H."/>
            <person name="LaButti K.M."/>
            <person name="Lechner B.E."/>
            <person name="Liimatainen K."/>
            <person name="Lipzen A."/>
            <person name="Lukacs Z."/>
            <person name="Mihaltcheva S."/>
            <person name="Morgado L.N."/>
            <person name="Niskanen T."/>
            <person name="Noordeloos M.E."/>
            <person name="Ohm R.A."/>
            <person name="Ortiz-Santana B."/>
            <person name="Ovrebo C."/>
            <person name="Racz N."/>
            <person name="Riley R."/>
            <person name="Savchenko A."/>
            <person name="Shiryaev A."/>
            <person name="Soop K."/>
            <person name="Spirin V."/>
            <person name="Szebenyi C."/>
            <person name="Tomsovsky M."/>
            <person name="Tulloss R.E."/>
            <person name="Uehling J."/>
            <person name="Grigoriev I.V."/>
            <person name="Vagvolgyi C."/>
            <person name="Papp T."/>
            <person name="Martin F.M."/>
            <person name="Miettinen O."/>
            <person name="Hibbett D.S."/>
            <person name="Nagy L.G."/>
        </authorList>
    </citation>
    <scope>NUCLEOTIDE SEQUENCE [LARGE SCALE GENOMIC DNA]</scope>
    <source>
        <strain evidence="2 3">FP101781</strain>
    </source>
</reference>
<evidence type="ECO:0000313" key="2">
    <source>
        <dbReference type="EMBL" id="TEB29917.1"/>
    </source>
</evidence>
<dbReference type="STRING" id="71717.A0A4Y7T6V6"/>
<dbReference type="AlphaFoldDB" id="A0A4Y7T6V6"/>
<comment type="caution">
    <text evidence="2">The sequence shown here is derived from an EMBL/GenBank/DDBJ whole genome shotgun (WGS) entry which is preliminary data.</text>
</comment>
<evidence type="ECO:0008006" key="4">
    <source>
        <dbReference type="Google" id="ProtNLM"/>
    </source>
</evidence>